<evidence type="ECO:0000313" key="1">
    <source>
        <dbReference type="EMBL" id="GFO50218.1"/>
    </source>
</evidence>
<dbReference type="Proteomes" id="UP000735302">
    <property type="component" value="Unassembled WGS sequence"/>
</dbReference>
<accession>A0AAV4E0T9</accession>
<organism evidence="1 2">
    <name type="scientific">Plakobranchus ocellatus</name>
    <dbReference type="NCBI Taxonomy" id="259542"/>
    <lineage>
        <taxon>Eukaryota</taxon>
        <taxon>Metazoa</taxon>
        <taxon>Spiralia</taxon>
        <taxon>Lophotrochozoa</taxon>
        <taxon>Mollusca</taxon>
        <taxon>Gastropoda</taxon>
        <taxon>Heterobranchia</taxon>
        <taxon>Euthyneura</taxon>
        <taxon>Panpulmonata</taxon>
        <taxon>Sacoglossa</taxon>
        <taxon>Placobranchoidea</taxon>
        <taxon>Plakobranchidae</taxon>
        <taxon>Plakobranchus</taxon>
    </lineage>
</organism>
<dbReference type="EMBL" id="BLXT01008590">
    <property type="protein sequence ID" value="GFO50218.1"/>
    <property type="molecule type" value="Genomic_DNA"/>
</dbReference>
<protein>
    <submittedName>
        <fullName evidence="1">Uncharacterized protein</fullName>
    </submittedName>
</protein>
<dbReference type="AlphaFoldDB" id="A0AAV4E0T9"/>
<comment type="caution">
    <text evidence="1">The sequence shown here is derived from an EMBL/GenBank/DDBJ whole genome shotgun (WGS) entry which is preliminary data.</text>
</comment>
<evidence type="ECO:0000313" key="2">
    <source>
        <dbReference type="Proteomes" id="UP000735302"/>
    </source>
</evidence>
<reference evidence="1 2" key="1">
    <citation type="journal article" date="2021" name="Elife">
        <title>Chloroplast acquisition without the gene transfer in kleptoplastic sea slugs, Plakobranchus ocellatus.</title>
        <authorList>
            <person name="Maeda T."/>
            <person name="Takahashi S."/>
            <person name="Yoshida T."/>
            <person name="Shimamura S."/>
            <person name="Takaki Y."/>
            <person name="Nagai Y."/>
            <person name="Toyoda A."/>
            <person name="Suzuki Y."/>
            <person name="Arimoto A."/>
            <person name="Ishii H."/>
            <person name="Satoh N."/>
            <person name="Nishiyama T."/>
            <person name="Hasebe M."/>
            <person name="Maruyama T."/>
            <person name="Minagawa J."/>
            <person name="Obokata J."/>
            <person name="Shigenobu S."/>
        </authorList>
    </citation>
    <scope>NUCLEOTIDE SEQUENCE [LARGE SCALE GENOMIC DNA]</scope>
</reference>
<keyword evidence="2" id="KW-1185">Reference proteome</keyword>
<proteinExistence type="predicted"/>
<gene>
    <name evidence="1" type="ORF">PoB_007672300</name>
</gene>
<name>A0AAV4E0T9_9GAST</name>
<sequence length="120" mass="13753">MEIWTSLVHKHSTPVFTSSNVNVKPLLFLEPDTTERSRLLVLLRQRERLCLPIHGKPPAELTQVPGNKCVIRHSQPESGHWPRLSCPGRGFSPQGTGYLKVDKFIHEENEISIEFESPWM</sequence>